<sequence>MLIFCLPFPDEIEDPPLLRGDGGIKSKDKNRKCTSLPKRI</sequence>
<organism evidence="2 3">
    <name type="scientific">Crocosphaera watsonii WH 0401</name>
    <dbReference type="NCBI Taxonomy" id="555881"/>
    <lineage>
        <taxon>Bacteria</taxon>
        <taxon>Bacillati</taxon>
        <taxon>Cyanobacteriota</taxon>
        <taxon>Cyanophyceae</taxon>
        <taxon>Oscillatoriophycideae</taxon>
        <taxon>Chroococcales</taxon>
        <taxon>Aphanothecaceae</taxon>
        <taxon>Crocosphaera</taxon>
    </lineage>
</organism>
<comment type="caution">
    <text evidence="2">The sequence shown here is derived from an EMBL/GenBank/DDBJ whole genome shotgun (WGS) entry which is preliminary data.</text>
</comment>
<protein>
    <submittedName>
        <fullName evidence="2">Uncharacterized protein</fullName>
    </submittedName>
</protein>
<feature type="region of interest" description="Disordered" evidence="1">
    <location>
        <begin position="17"/>
        <end position="40"/>
    </location>
</feature>
<accession>T2J9F2</accession>
<dbReference type="AlphaFoldDB" id="T2J9F2"/>
<evidence type="ECO:0000313" key="2">
    <source>
        <dbReference type="EMBL" id="CCQ61801.1"/>
    </source>
</evidence>
<evidence type="ECO:0000313" key="3">
    <source>
        <dbReference type="Proteomes" id="UP000018198"/>
    </source>
</evidence>
<evidence type="ECO:0000256" key="1">
    <source>
        <dbReference type="SAM" id="MobiDB-lite"/>
    </source>
</evidence>
<gene>
    <name evidence="2" type="ORF">CWATWH0401_2557</name>
</gene>
<reference evidence="2 3" key="2">
    <citation type="submission" date="2013-09" db="EMBL/GenBank/DDBJ databases">
        <title>Whole genome comparison of six Crocosphaera watsonii strains with differing phenotypes.</title>
        <authorList>
            <person name="Bench S.R."/>
            <person name="Heller P."/>
            <person name="Frank I."/>
            <person name="Arciniega M."/>
            <person name="Shilova I.N."/>
            <person name="Zehr J.P."/>
        </authorList>
    </citation>
    <scope>NUCLEOTIDE SEQUENCE [LARGE SCALE GENOMIC DNA]</scope>
    <source>
        <strain evidence="2 3">WH 0401</strain>
    </source>
</reference>
<dbReference type="EMBL" id="CAQM01000403">
    <property type="protein sequence ID" value="CCQ61801.1"/>
    <property type="molecule type" value="Genomic_DNA"/>
</dbReference>
<proteinExistence type="predicted"/>
<name>T2J9F2_CROWT</name>
<dbReference type="Proteomes" id="UP000018198">
    <property type="component" value="Unassembled WGS sequence"/>
</dbReference>
<feature type="compositionally biased region" description="Basic residues" evidence="1">
    <location>
        <begin position="28"/>
        <end position="40"/>
    </location>
</feature>
<reference evidence="2 3" key="1">
    <citation type="submission" date="2013-01" db="EMBL/GenBank/DDBJ databases">
        <authorList>
            <person name="Bench S."/>
        </authorList>
    </citation>
    <scope>NUCLEOTIDE SEQUENCE [LARGE SCALE GENOMIC DNA]</scope>
    <source>
        <strain evidence="2 3">WH 0401</strain>
    </source>
</reference>